<feature type="region of interest" description="Disordered" evidence="2">
    <location>
        <begin position="88"/>
        <end position="109"/>
    </location>
</feature>
<name>A0ABX9A8D2_9SPHN</name>
<comment type="similarity">
    <text evidence="1">Belongs to the Cu-Zn superoxide dismutase family.</text>
</comment>
<keyword evidence="6" id="KW-1185">Reference proteome</keyword>
<evidence type="ECO:0000259" key="4">
    <source>
        <dbReference type="Pfam" id="PF00080"/>
    </source>
</evidence>
<protein>
    <submittedName>
        <fullName evidence="5">Superoxide dismutase family protein</fullName>
    </submittedName>
</protein>
<evidence type="ECO:0000256" key="1">
    <source>
        <dbReference type="ARBA" id="ARBA00010457"/>
    </source>
</evidence>
<dbReference type="Pfam" id="PF00080">
    <property type="entry name" value="Sod_Cu"/>
    <property type="match status" value="1"/>
</dbReference>
<feature type="signal peptide" evidence="3">
    <location>
        <begin position="1"/>
        <end position="19"/>
    </location>
</feature>
<sequence length="179" mass="17907">MTRTPLTIALAFTATAALAACSTVGDLPSERVAEARLTFANGVPAGTAQLVSNGQTLTLAVLATGLEPGEHGFHLHTTGKCEAPGFTSAGGHLNPGGNEHGSLNPQGKHLGDLPNLVVGASRSASADVDLGADTAALREQLFDADGTAIVIHAGADDYLSDPAGDAGSRVACGVLTQTR</sequence>
<evidence type="ECO:0000313" key="5">
    <source>
        <dbReference type="EMBL" id="QZD96574.1"/>
    </source>
</evidence>
<dbReference type="Gene3D" id="2.60.40.200">
    <property type="entry name" value="Superoxide dismutase, copper/zinc binding domain"/>
    <property type="match status" value="1"/>
</dbReference>
<dbReference type="InterPro" id="IPR024134">
    <property type="entry name" value="SOD_Cu/Zn_/chaperone"/>
</dbReference>
<evidence type="ECO:0000256" key="2">
    <source>
        <dbReference type="SAM" id="MobiDB-lite"/>
    </source>
</evidence>
<keyword evidence="3" id="KW-0732">Signal</keyword>
<reference evidence="5 6" key="1">
    <citation type="submission" date="2021-08" db="EMBL/GenBank/DDBJ databases">
        <title>Comparative Genomics Analysis of the Genus Qipengyuania Reveals Extensive Genetic Diversity and Metabolic Versatility, Including the Description of Fifteen Novel Species.</title>
        <authorList>
            <person name="Liu Y."/>
        </authorList>
    </citation>
    <scope>NUCLEOTIDE SEQUENCE [LARGE SCALE GENOMIC DNA]</scope>
    <source>
        <strain evidence="5 6">1NDH1</strain>
    </source>
</reference>
<proteinExistence type="inferred from homology"/>
<dbReference type="InterPro" id="IPR001424">
    <property type="entry name" value="SOD_Cu_Zn_dom"/>
</dbReference>
<accession>A0ABX9A8D2</accession>
<feature type="domain" description="Superoxide dismutase copper/zinc binding" evidence="4">
    <location>
        <begin position="46"/>
        <end position="174"/>
    </location>
</feature>
<dbReference type="CDD" id="cd00305">
    <property type="entry name" value="Cu-Zn_Superoxide_Dismutase"/>
    <property type="match status" value="1"/>
</dbReference>
<dbReference type="InterPro" id="IPR036423">
    <property type="entry name" value="SOD-like_Cu/Zn_dom_sf"/>
</dbReference>
<dbReference type="Proteomes" id="UP000824321">
    <property type="component" value="Chromosome"/>
</dbReference>
<feature type="chain" id="PRO_5045305275" evidence="3">
    <location>
        <begin position="20"/>
        <end position="179"/>
    </location>
</feature>
<dbReference type="SUPFAM" id="SSF49329">
    <property type="entry name" value="Cu,Zn superoxide dismutase-like"/>
    <property type="match status" value="1"/>
</dbReference>
<dbReference type="PROSITE" id="PS51257">
    <property type="entry name" value="PROKAR_LIPOPROTEIN"/>
    <property type="match status" value="1"/>
</dbReference>
<gene>
    <name evidence="5" type="ORF">K3136_09420</name>
</gene>
<organism evidence="5 6">
    <name type="scientific">Qipengyuania gelatinilytica</name>
    <dbReference type="NCBI Taxonomy" id="2867231"/>
    <lineage>
        <taxon>Bacteria</taxon>
        <taxon>Pseudomonadati</taxon>
        <taxon>Pseudomonadota</taxon>
        <taxon>Alphaproteobacteria</taxon>
        <taxon>Sphingomonadales</taxon>
        <taxon>Erythrobacteraceae</taxon>
        <taxon>Qipengyuania</taxon>
    </lineage>
</organism>
<evidence type="ECO:0000313" key="6">
    <source>
        <dbReference type="Proteomes" id="UP000824321"/>
    </source>
</evidence>
<evidence type="ECO:0000256" key="3">
    <source>
        <dbReference type="SAM" id="SignalP"/>
    </source>
</evidence>
<dbReference type="PANTHER" id="PTHR10003">
    <property type="entry name" value="SUPEROXIDE DISMUTASE CU-ZN -RELATED"/>
    <property type="match status" value="1"/>
</dbReference>
<dbReference type="EMBL" id="CP081294">
    <property type="protein sequence ID" value="QZD96574.1"/>
    <property type="molecule type" value="Genomic_DNA"/>
</dbReference>